<feature type="domain" description="ACP-type MB" evidence="6">
    <location>
        <begin position="162"/>
        <end position="192"/>
    </location>
</feature>
<dbReference type="Gene3D" id="3.10.580.10">
    <property type="entry name" value="CBS-domain"/>
    <property type="match status" value="1"/>
</dbReference>
<feature type="domain" description="CBS" evidence="5">
    <location>
        <begin position="75"/>
        <end position="134"/>
    </location>
</feature>
<feature type="binding site" evidence="3">
    <location>
        <position position="170"/>
    </location>
    <ligand>
        <name>Zn(2+)</name>
        <dbReference type="ChEBI" id="CHEBI:29105"/>
    </ligand>
</feature>
<feature type="compositionally biased region" description="Low complexity" evidence="4">
    <location>
        <begin position="141"/>
        <end position="155"/>
    </location>
</feature>
<dbReference type="PANTHER" id="PTHR43080:SF2">
    <property type="entry name" value="CBS DOMAIN-CONTAINING PROTEIN"/>
    <property type="match status" value="1"/>
</dbReference>
<evidence type="ECO:0000259" key="6">
    <source>
        <dbReference type="PROSITE" id="PS51901"/>
    </source>
</evidence>
<dbReference type="EMBL" id="JBHUDJ010000003">
    <property type="protein sequence ID" value="MFD1587490.1"/>
    <property type="molecule type" value="Genomic_DNA"/>
</dbReference>
<feature type="binding site" evidence="3">
    <location>
        <position position="186"/>
    </location>
    <ligand>
        <name>Zn(2+)</name>
        <dbReference type="ChEBI" id="CHEBI:29105"/>
    </ligand>
</feature>
<organism evidence="7 8">
    <name type="scientific">Halorientalis brevis</name>
    <dbReference type="NCBI Taxonomy" id="1126241"/>
    <lineage>
        <taxon>Archaea</taxon>
        <taxon>Methanobacteriati</taxon>
        <taxon>Methanobacteriota</taxon>
        <taxon>Stenosarchaea group</taxon>
        <taxon>Halobacteria</taxon>
        <taxon>Halobacteriales</taxon>
        <taxon>Haloarculaceae</taxon>
        <taxon>Halorientalis</taxon>
    </lineage>
</organism>
<evidence type="ECO:0000256" key="2">
    <source>
        <dbReference type="PROSITE-ProRule" id="PRU00703"/>
    </source>
</evidence>
<gene>
    <name evidence="7" type="ORF">ACFR9U_10880</name>
</gene>
<feature type="binding site" evidence="3">
    <location>
        <position position="189"/>
    </location>
    <ligand>
        <name>Fe cation</name>
        <dbReference type="ChEBI" id="CHEBI:24875"/>
    </ligand>
</feature>
<evidence type="ECO:0000313" key="8">
    <source>
        <dbReference type="Proteomes" id="UP001597119"/>
    </source>
</evidence>
<evidence type="ECO:0000259" key="5">
    <source>
        <dbReference type="PROSITE" id="PS51371"/>
    </source>
</evidence>
<feature type="binding site" evidence="3">
    <location>
        <position position="186"/>
    </location>
    <ligand>
        <name>Fe cation</name>
        <dbReference type="ChEBI" id="CHEBI:24875"/>
    </ligand>
</feature>
<name>A0ABD6CB58_9EURY</name>
<accession>A0ABD6CB58</accession>
<dbReference type="AlphaFoldDB" id="A0ABD6CB58"/>
<feature type="binding site" evidence="3">
    <location>
        <position position="167"/>
    </location>
    <ligand>
        <name>Fe cation</name>
        <dbReference type="ChEBI" id="CHEBI:24875"/>
    </ligand>
</feature>
<keyword evidence="1 2" id="KW-0129">CBS domain</keyword>
<reference evidence="7 8" key="1">
    <citation type="journal article" date="2019" name="Int. J. Syst. Evol. Microbiol.">
        <title>The Global Catalogue of Microorganisms (GCM) 10K type strain sequencing project: providing services to taxonomists for standard genome sequencing and annotation.</title>
        <authorList>
            <consortium name="The Broad Institute Genomics Platform"/>
            <consortium name="The Broad Institute Genome Sequencing Center for Infectious Disease"/>
            <person name="Wu L."/>
            <person name="Ma J."/>
        </authorList>
    </citation>
    <scope>NUCLEOTIDE SEQUENCE [LARGE SCALE GENOMIC DNA]</scope>
    <source>
        <strain evidence="7 8">CGMCC 1.12125</strain>
    </source>
</reference>
<dbReference type="InterPro" id="IPR046342">
    <property type="entry name" value="CBS_dom_sf"/>
</dbReference>
<proteinExistence type="predicted"/>
<feature type="binding site" evidence="3">
    <location>
        <position position="189"/>
    </location>
    <ligand>
        <name>Zn(2+)</name>
        <dbReference type="ChEBI" id="CHEBI:29105"/>
    </ligand>
</feature>
<comment type="caution">
    <text evidence="7">The sequence shown here is derived from an EMBL/GenBank/DDBJ whole genome shotgun (WGS) entry which is preliminary data.</text>
</comment>
<keyword evidence="8" id="KW-1185">Reference proteome</keyword>
<dbReference type="InterPro" id="IPR044065">
    <property type="entry name" value="ACP_MB"/>
</dbReference>
<dbReference type="SUPFAM" id="SSF54631">
    <property type="entry name" value="CBS-domain pair"/>
    <property type="match status" value="1"/>
</dbReference>
<keyword evidence="3" id="KW-0862">Zinc</keyword>
<dbReference type="PROSITE" id="PS51901">
    <property type="entry name" value="ACP_MB"/>
    <property type="match status" value="1"/>
</dbReference>
<evidence type="ECO:0000256" key="4">
    <source>
        <dbReference type="SAM" id="MobiDB-lite"/>
    </source>
</evidence>
<keyword evidence="3" id="KW-0479">Metal-binding</keyword>
<dbReference type="InterPro" id="IPR051257">
    <property type="entry name" value="Diverse_CBS-Domain"/>
</dbReference>
<keyword evidence="3" id="KW-0408">Iron</keyword>
<sequence>MNGDVTVREVMRREYVGASEADTLVDTAALMLEENVEAVVVLRGSEPVGILTQRDLLQAAVDQGDLESMLVKHAMKDDPPTVSASESLATATNMMSGTSARRLLVMENGEPIGVVSEHDIVTAATLTPQVNGETRQEVKAESVTAEAATTAGESTTSEDEYSNQGICEICGSLTRDLSSFNGQLVCSDCKNV</sequence>
<dbReference type="CDD" id="cd02205">
    <property type="entry name" value="CBS_pair_SF"/>
    <property type="match status" value="1"/>
</dbReference>
<evidence type="ECO:0000256" key="1">
    <source>
        <dbReference type="ARBA" id="ARBA00023122"/>
    </source>
</evidence>
<protein>
    <submittedName>
        <fullName evidence="7">Cyclic nucleotide-binding/CBS domain-containing protein</fullName>
    </submittedName>
</protein>
<dbReference type="PANTHER" id="PTHR43080">
    <property type="entry name" value="CBS DOMAIN-CONTAINING PROTEIN CBSX3, MITOCHONDRIAL"/>
    <property type="match status" value="1"/>
</dbReference>
<dbReference type="PROSITE" id="PS51371">
    <property type="entry name" value="CBS"/>
    <property type="match status" value="2"/>
</dbReference>
<feature type="binding site" evidence="3">
    <location>
        <position position="170"/>
    </location>
    <ligand>
        <name>Fe cation</name>
        <dbReference type="ChEBI" id="CHEBI:24875"/>
    </ligand>
</feature>
<dbReference type="InterPro" id="IPR000644">
    <property type="entry name" value="CBS_dom"/>
</dbReference>
<feature type="region of interest" description="Disordered" evidence="4">
    <location>
        <begin position="132"/>
        <end position="158"/>
    </location>
</feature>
<dbReference type="RefSeq" id="WP_247373324.1">
    <property type="nucleotide sequence ID" value="NZ_JALLGV010000001.1"/>
</dbReference>
<evidence type="ECO:0000256" key="3">
    <source>
        <dbReference type="PROSITE-ProRule" id="PRU01249"/>
    </source>
</evidence>
<dbReference type="Proteomes" id="UP001597119">
    <property type="component" value="Unassembled WGS sequence"/>
</dbReference>
<feature type="domain" description="CBS" evidence="5">
    <location>
        <begin position="11"/>
        <end position="66"/>
    </location>
</feature>
<dbReference type="SMART" id="SM00116">
    <property type="entry name" value="CBS"/>
    <property type="match status" value="2"/>
</dbReference>
<dbReference type="Pfam" id="PF00571">
    <property type="entry name" value="CBS"/>
    <property type="match status" value="2"/>
</dbReference>
<evidence type="ECO:0000313" key="7">
    <source>
        <dbReference type="EMBL" id="MFD1587490.1"/>
    </source>
</evidence>
<dbReference type="GO" id="GO:0046872">
    <property type="term" value="F:metal ion binding"/>
    <property type="evidence" value="ECO:0007669"/>
    <property type="project" value="UniProtKB-KW"/>
</dbReference>
<feature type="binding site" evidence="3">
    <location>
        <position position="167"/>
    </location>
    <ligand>
        <name>Zn(2+)</name>
        <dbReference type="ChEBI" id="CHEBI:29105"/>
    </ligand>
</feature>